<evidence type="ECO:0000256" key="5">
    <source>
        <dbReference type="ARBA" id="ARBA00022553"/>
    </source>
</evidence>
<evidence type="ECO:0000256" key="7">
    <source>
        <dbReference type="ARBA" id="ARBA00023098"/>
    </source>
</evidence>
<evidence type="ECO:0000259" key="12">
    <source>
        <dbReference type="PROSITE" id="PS50075"/>
    </source>
</evidence>
<evidence type="ECO:0000256" key="1">
    <source>
        <dbReference type="ARBA" id="ARBA00005194"/>
    </source>
</evidence>
<organism evidence="13 14">
    <name type="scientific">Asticcacaulis excentricus</name>
    <dbReference type="NCBI Taxonomy" id="78587"/>
    <lineage>
        <taxon>Bacteria</taxon>
        <taxon>Pseudomonadati</taxon>
        <taxon>Pseudomonadota</taxon>
        <taxon>Alphaproteobacteria</taxon>
        <taxon>Caulobacterales</taxon>
        <taxon>Caulobacteraceae</taxon>
        <taxon>Asticcacaulis</taxon>
    </lineage>
</organism>
<keyword evidence="6 9" id="KW-0276">Fatty acid metabolism</keyword>
<accession>A0A3G9GC79</accession>
<evidence type="ECO:0000256" key="9">
    <source>
        <dbReference type="HAMAP-Rule" id="MF_01217"/>
    </source>
</evidence>
<evidence type="ECO:0000256" key="11">
    <source>
        <dbReference type="RuleBase" id="RU003545"/>
    </source>
</evidence>
<dbReference type="PANTHER" id="PTHR20863">
    <property type="entry name" value="ACYL CARRIER PROTEIN"/>
    <property type="match status" value="1"/>
</dbReference>
<evidence type="ECO:0000256" key="4">
    <source>
        <dbReference type="ARBA" id="ARBA00022516"/>
    </source>
</evidence>
<dbReference type="OMA" id="TMEASFI"/>
<reference evidence="14" key="2">
    <citation type="journal article" date="2017" name="Plant Physiol. Biochem.">
        <title>Differential oxidative and antioxidative response of duckweed Lemna minor toward plant growth promoting/inhibiting bacteria.</title>
        <authorList>
            <person name="Ishizawa H."/>
            <person name="Kuroda M."/>
            <person name="Morikawa M."/>
            <person name="Ike M."/>
        </authorList>
    </citation>
    <scope>NUCLEOTIDE SEQUENCE [LARGE SCALE GENOMIC DNA]</scope>
    <source>
        <strain evidence="14">M6</strain>
    </source>
</reference>
<reference evidence="14" key="1">
    <citation type="journal article" date="2017" name="Biotechnol. Biofuels">
        <title>Evaluation of environmental bacterial communities as a factor affecting the growth of duckweed Lemna minor.</title>
        <authorList>
            <person name="Ishizawa H."/>
            <person name="Kuroda M."/>
            <person name="Morikawa M."/>
            <person name="Ike M."/>
        </authorList>
    </citation>
    <scope>NUCLEOTIDE SEQUENCE [LARGE SCALE GENOMIC DNA]</scope>
    <source>
        <strain evidence="14">M6</strain>
    </source>
</reference>
<evidence type="ECO:0000313" key="13">
    <source>
        <dbReference type="EMBL" id="BBF82279.1"/>
    </source>
</evidence>
<evidence type="ECO:0000256" key="2">
    <source>
        <dbReference type="ARBA" id="ARBA00010930"/>
    </source>
</evidence>
<dbReference type="GO" id="GO:0000036">
    <property type="term" value="F:acyl carrier activity"/>
    <property type="evidence" value="ECO:0007669"/>
    <property type="project" value="UniProtKB-UniRule"/>
</dbReference>
<name>A0A3G9GC79_9CAUL</name>
<evidence type="ECO:0000256" key="3">
    <source>
        <dbReference type="ARBA" id="ARBA00022450"/>
    </source>
</evidence>
<dbReference type="GO" id="GO:0000035">
    <property type="term" value="F:acyl binding"/>
    <property type="evidence" value="ECO:0007669"/>
    <property type="project" value="TreeGrafter"/>
</dbReference>
<proteinExistence type="inferred from homology"/>
<dbReference type="Pfam" id="PF00550">
    <property type="entry name" value="PP-binding"/>
    <property type="match status" value="1"/>
</dbReference>
<evidence type="ECO:0000313" key="14">
    <source>
        <dbReference type="Proteomes" id="UP000278756"/>
    </source>
</evidence>
<dbReference type="SUPFAM" id="SSF47336">
    <property type="entry name" value="ACP-like"/>
    <property type="match status" value="1"/>
</dbReference>
<dbReference type="GO" id="GO:0009245">
    <property type="term" value="P:lipid A biosynthetic process"/>
    <property type="evidence" value="ECO:0007669"/>
    <property type="project" value="TreeGrafter"/>
</dbReference>
<dbReference type="GO" id="GO:0016020">
    <property type="term" value="C:membrane"/>
    <property type="evidence" value="ECO:0007669"/>
    <property type="project" value="GOC"/>
</dbReference>
<keyword evidence="3 9" id="KW-0596">Phosphopantetheine</keyword>
<dbReference type="OrthoDB" id="9804551at2"/>
<gene>
    <name evidence="9" type="primary">acpP</name>
    <name evidence="13" type="ORF">EM6_2911</name>
</gene>
<comment type="PTM">
    <text evidence="9">4'-phosphopantetheine is transferred from CoA to a specific serine of apo-ACP by AcpS. This modification is essential for activity because fatty acids are bound in thioester linkage to the sulfhydryl of the prosthetic group.</text>
</comment>
<dbReference type="UniPathway" id="UPA00094"/>
<feature type="domain" description="Carrier" evidence="12">
    <location>
        <begin position="2"/>
        <end position="77"/>
    </location>
</feature>
<keyword evidence="4 9" id="KW-0444">Lipid biosynthesis</keyword>
<dbReference type="AlphaFoldDB" id="A0A3G9GC79"/>
<feature type="modified residue" description="O-(pantetheine 4'-phosphoryl)serine" evidence="9">
    <location>
        <position position="37"/>
    </location>
</feature>
<keyword evidence="5 9" id="KW-0597">Phosphoprotein</keyword>
<dbReference type="NCBIfam" id="NF002148">
    <property type="entry name" value="PRK00982.1-2"/>
    <property type="match status" value="1"/>
</dbReference>
<dbReference type="GO" id="GO:0005829">
    <property type="term" value="C:cytosol"/>
    <property type="evidence" value="ECO:0007669"/>
    <property type="project" value="TreeGrafter"/>
</dbReference>
<keyword evidence="8 9" id="KW-0275">Fatty acid biosynthesis</keyword>
<dbReference type="EMBL" id="AP018828">
    <property type="protein sequence ID" value="BBF82279.1"/>
    <property type="molecule type" value="Genomic_DNA"/>
</dbReference>
<sequence length="79" mass="8905">MSEVLERVRKIVIDHLDADPDKVTEKASFIDDLEADSLDIVELVMAFEEEFDIEIPDDSAEHILTVGDAVNYIQEKLSA</sequence>
<dbReference type="InterPro" id="IPR009081">
    <property type="entry name" value="PP-bd_ACP"/>
</dbReference>
<evidence type="ECO:0000256" key="8">
    <source>
        <dbReference type="ARBA" id="ARBA00023160"/>
    </source>
</evidence>
<protein>
    <recommendedName>
        <fullName evidence="9 10">Acyl carrier protein</fullName>
        <shortName evidence="9">ACP</shortName>
    </recommendedName>
</protein>
<comment type="function">
    <text evidence="9 11">Carrier of the growing fatty acid chain in fatty acid biosynthesis.</text>
</comment>
<comment type="similarity">
    <text evidence="2 9">Belongs to the acyl carrier protein (ACP) family.</text>
</comment>
<evidence type="ECO:0000256" key="10">
    <source>
        <dbReference type="NCBIfam" id="TIGR00517"/>
    </source>
</evidence>
<dbReference type="Gene3D" id="1.10.1200.10">
    <property type="entry name" value="ACP-like"/>
    <property type="match status" value="1"/>
</dbReference>
<dbReference type="Proteomes" id="UP000278756">
    <property type="component" value="Chromosome 2"/>
</dbReference>
<dbReference type="NCBIfam" id="TIGR00517">
    <property type="entry name" value="acyl_carrier"/>
    <property type="match status" value="1"/>
</dbReference>
<dbReference type="PROSITE" id="PS50075">
    <property type="entry name" value="CARRIER"/>
    <property type="match status" value="1"/>
</dbReference>
<evidence type="ECO:0000256" key="6">
    <source>
        <dbReference type="ARBA" id="ARBA00022832"/>
    </source>
</evidence>
<dbReference type="HAMAP" id="MF_01217">
    <property type="entry name" value="Acyl_carrier"/>
    <property type="match status" value="1"/>
</dbReference>
<dbReference type="PANTHER" id="PTHR20863:SF76">
    <property type="entry name" value="CARRIER DOMAIN-CONTAINING PROTEIN"/>
    <property type="match status" value="1"/>
</dbReference>
<keyword evidence="9" id="KW-0963">Cytoplasm</keyword>
<dbReference type="NCBIfam" id="NF002150">
    <property type="entry name" value="PRK00982.1-4"/>
    <property type="match status" value="1"/>
</dbReference>
<dbReference type="InterPro" id="IPR003231">
    <property type="entry name" value="ACP"/>
</dbReference>
<dbReference type="FunFam" id="1.10.1200.10:FF:000003">
    <property type="entry name" value="Acyl carrier protein"/>
    <property type="match status" value="1"/>
</dbReference>
<dbReference type="InterPro" id="IPR036736">
    <property type="entry name" value="ACP-like_sf"/>
</dbReference>
<keyword evidence="7 9" id="KW-0443">Lipid metabolism</keyword>
<dbReference type="NCBIfam" id="NF002151">
    <property type="entry name" value="PRK00982.1-5"/>
    <property type="match status" value="1"/>
</dbReference>
<comment type="PTM">
    <text evidence="11">4'-phosphopantetheine is transferred from CoA to a specific serine of apo-ACP by acpS.</text>
</comment>
<dbReference type="RefSeq" id="WP_013480251.1">
    <property type="nucleotide sequence ID" value="NZ_AP018828.1"/>
</dbReference>
<comment type="pathway">
    <text evidence="1 9 11">Lipid metabolism; fatty acid biosynthesis.</text>
</comment>
<comment type="subcellular location">
    <subcellularLocation>
        <location evidence="9">Cytoplasm</location>
    </subcellularLocation>
</comment>